<accession>A0A286TWL0</accession>
<dbReference type="EMBL" id="BAOS01000007">
    <property type="protein sequence ID" value="GAX60231.1"/>
    <property type="molecule type" value="Genomic_DNA"/>
</dbReference>
<protein>
    <submittedName>
        <fullName evidence="1">Uncharacterized protein</fullName>
    </submittedName>
</protein>
<reference evidence="2" key="1">
    <citation type="journal article" date="2017" name="Environ. Microbiol. Rep.">
        <title>Genetic Diversity of Marine Anaerobic Ammonium-Oxidizing Bacteria as Revealed by Genomic and Proteomic Analyses of 'Candidatus Scalindua japonica'.</title>
        <authorList>
            <person name="Oshiki M."/>
            <person name="Mizuto K."/>
            <person name="Kimura Z."/>
            <person name="Kindaichi T."/>
            <person name="Satoh H."/>
            <person name="Okabe S."/>
        </authorList>
    </citation>
    <scope>NUCLEOTIDE SEQUENCE [LARGE SCALE GENOMIC DNA]</scope>
    <source>
        <strain evidence="2">husup-a2</strain>
    </source>
</reference>
<gene>
    <name evidence="1" type="ORF">SCALIN_C07_0042</name>
</gene>
<evidence type="ECO:0000313" key="1">
    <source>
        <dbReference type="EMBL" id="GAX60231.1"/>
    </source>
</evidence>
<name>A0A286TWL0_9BACT</name>
<organism evidence="1 2">
    <name type="scientific">Candidatus Scalindua japonica</name>
    <dbReference type="NCBI Taxonomy" id="1284222"/>
    <lineage>
        <taxon>Bacteria</taxon>
        <taxon>Pseudomonadati</taxon>
        <taxon>Planctomycetota</taxon>
        <taxon>Candidatus Brocadiia</taxon>
        <taxon>Candidatus Brocadiales</taxon>
        <taxon>Candidatus Scalinduaceae</taxon>
        <taxon>Candidatus Scalindua</taxon>
    </lineage>
</organism>
<comment type="caution">
    <text evidence="1">The sequence shown here is derived from an EMBL/GenBank/DDBJ whole genome shotgun (WGS) entry which is preliminary data.</text>
</comment>
<sequence length="71" mass="8552">MAVFLDIAIFLFMPGKPRIEYDGSVYHVMCREKNRREEIYRDLREFDADLDKVSHEIMDLPKRCIHKDGFM</sequence>
<dbReference type="Proteomes" id="UP000218542">
    <property type="component" value="Unassembled WGS sequence"/>
</dbReference>
<dbReference type="AlphaFoldDB" id="A0A286TWL0"/>
<proteinExistence type="predicted"/>
<evidence type="ECO:0000313" key="2">
    <source>
        <dbReference type="Proteomes" id="UP000218542"/>
    </source>
</evidence>
<keyword evidence="2" id="KW-1185">Reference proteome</keyword>